<dbReference type="GO" id="GO:0016405">
    <property type="term" value="F:CoA-ligase activity"/>
    <property type="evidence" value="ECO:0007669"/>
    <property type="project" value="TreeGrafter"/>
</dbReference>
<comment type="caution">
    <text evidence="6">The sequence shown here is derived from an EMBL/GenBank/DDBJ whole genome shotgun (WGS) entry which is preliminary data.</text>
</comment>
<evidence type="ECO:0000313" key="7">
    <source>
        <dbReference type="Proteomes" id="UP000026249"/>
    </source>
</evidence>
<dbReference type="SUPFAM" id="SSF56801">
    <property type="entry name" value="Acetyl-CoA synthetase-like"/>
    <property type="match status" value="1"/>
</dbReference>
<organism evidence="6 7">
    <name type="scientific">Actibacterium mucosum KCTC 23349</name>
    <dbReference type="NCBI Taxonomy" id="1454373"/>
    <lineage>
        <taxon>Bacteria</taxon>
        <taxon>Pseudomonadati</taxon>
        <taxon>Pseudomonadota</taxon>
        <taxon>Alphaproteobacteria</taxon>
        <taxon>Rhodobacterales</taxon>
        <taxon>Roseobacteraceae</taxon>
        <taxon>Actibacterium</taxon>
    </lineage>
</organism>
<evidence type="ECO:0000259" key="5">
    <source>
        <dbReference type="Pfam" id="PF13193"/>
    </source>
</evidence>
<dbReference type="Pfam" id="PF13193">
    <property type="entry name" value="AMP-binding_C"/>
    <property type="match status" value="1"/>
</dbReference>
<evidence type="ECO:0000313" key="6">
    <source>
        <dbReference type="EMBL" id="KAJ56103.1"/>
    </source>
</evidence>
<protein>
    <recommendedName>
        <fullName evidence="8">AMP-dependent synthetase</fullName>
    </recommendedName>
</protein>
<dbReference type="PANTHER" id="PTHR24096">
    <property type="entry name" value="LONG-CHAIN-FATTY-ACID--COA LIGASE"/>
    <property type="match status" value="1"/>
</dbReference>
<keyword evidence="7" id="KW-1185">Reference proteome</keyword>
<dbReference type="Pfam" id="PF00501">
    <property type="entry name" value="AMP-binding"/>
    <property type="match status" value="1"/>
</dbReference>
<evidence type="ECO:0000259" key="4">
    <source>
        <dbReference type="Pfam" id="PF00501"/>
    </source>
</evidence>
<feature type="domain" description="AMP-dependent synthetase/ligase" evidence="4">
    <location>
        <begin position="40"/>
        <end position="370"/>
    </location>
</feature>
<gene>
    <name evidence="6" type="ORF">ACMU_10120</name>
</gene>
<accession>A0A037ZJ12</accession>
<dbReference type="InterPro" id="IPR045851">
    <property type="entry name" value="AMP-bd_C_sf"/>
</dbReference>
<sequence>MVVFESRFSAVVAGNRTLTSLFLDEMQNRGPAWVIRDGVSGHVLTGDALAMAVPRVAGFLHARGVARGDCVALMLPNSPAFCVIFHALLWAGATVTPVNPAYKPAELSRQMAKSGARLIVAASTETPTAAGIAADDQVLVDLDAGDPLASLVGDPIPEQPAANPALLPFSSGTTGAPKAAQLPPENLVHNLRQTQAMLRVEPHEVTIGFLPFFHIYGLATVMNAFFLAGGRLVTQRRFDAGEMATLIDRHKVKQLFIVPPVATMLIGHPAAAAADLQSVDYVLSAAAPLGPRLQTALEDRLGATVCEGFGMTELSSFSYIAPAHLPRDGSCGLALPGVRTRIVDPETQKDLAAGQVGEMWLAGAQLMTGYKDAPEANADTLVEGAWLRTGDLASIDADGYLFLHGRLKDIAKIRGFQVSPVEVEAVLTAHPGIADAAVIGAAGPMGDEMLFGFVVPQPGAELPAEDDLLAHLSAELSSYKIPRRLLPIDEIPKSPAGKIARHELRARADAWVAQQR</sequence>
<feature type="transmembrane region" description="Helical" evidence="3">
    <location>
        <begin position="207"/>
        <end position="228"/>
    </location>
</feature>
<dbReference type="Gene3D" id="3.30.300.30">
    <property type="match status" value="1"/>
</dbReference>
<dbReference type="InterPro" id="IPR020845">
    <property type="entry name" value="AMP-binding_CS"/>
</dbReference>
<keyword evidence="3" id="KW-0472">Membrane</keyword>
<dbReference type="InterPro" id="IPR025110">
    <property type="entry name" value="AMP-bd_C"/>
</dbReference>
<proteinExistence type="inferred from homology"/>
<dbReference type="InterPro" id="IPR042099">
    <property type="entry name" value="ANL_N_sf"/>
</dbReference>
<feature type="domain" description="AMP-binding enzyme C-terminal" evidence="5">
    <location>
        <begin position="422"/>
        <end position="498"/>
    </location>
</feature>
<dbReference type="EMBL" id="JFKE01000003">
    <property type="protein sequence ID" value="KAJ56103.1"/>
    <property type="molecule type" value="Genomic_DNA"/>
</dbReference>
<keyword evidence="2" id="KW-0436">Ligase</keyword>
<dbReference type="Proteomes" id="UP000026249">
    <property type="component" value="Unassembled WGS sequence"/>
</dbReference>
<dbReference type="Gene3D" id="3.40.50.12780">
    <property type="entry name" value="N-terminal domain of ligase-like"/>
    <property type="match status" value="1"/>
</dbReference>
<evidence type="ECO:0008006" key="8">
    <source>
        <dbReference type="Google" id="ProtNLM"/>
    </source>
</evidence>
<evidence type="ECO:0000256" key="1">
    <source>
        <dbReference type="ARBA" id="ARBA00006432"/>
    </source>
</evidence>
<keyword evidence="3" id="KW-1133">Transmembrane helix</keyword>
<dbReference type="PROSITE" id="PS00455">
    <property type="entry name" value="AMP_BINDING"/>
    <property type="match status" value="1"/>
</dbReference>
<dbReference type="STRING" id="1454373.ACMU_10120"/>
<comment type="similarity">
    <text evidence="1">Belongs to the ATP-dependent AMP-binding enzyme family.</text>
</comment>
<name>A0A037ZJ12_9RHOB</name>
<reference evidence="6 7" key="1">
    <citation type="submission" date="2014-03" db="EMBL/GenBank/DDBJ databases">
        <title>Draft Genome Sequence of Actibacterium mucosum KCTC 23349, a Marine Alphaproteobacterium with Complex Ionic Requirements Isolated from Mediterranean Seawater at Malvarrosa Beach, Valencia, Spain.</title>
        <authorList>
            <person name="Arahal D.R."/>
            <person name="Shao Z."/>
            <person name="Lai Q."/>
            <person name="Pujalte M.J."/>
        </authorList>
    </citation>
    <scope>NUCLEOTIDE SEQUENCE [LARGE SCALE GENOMIC DNA]</scope>
    <source>
        <strain evidence="6 7">KCTC 23349</strain>
    </source>
</reference>
<dbReference type="AlphaFoldDB" id="A0A037ZJ12"/>
<keyword evidence="3" id="KW-0812">Transmembrane</keyword>
<evidence type="ECO:0000256" key="3">
    <source>
        <dbReference type="SAM" id="Phobius"/>
    </source>
</evidence>
<dbReference type="InterPro" id="IPR000873">
    <property type="entry name" value="AMP-dep_synth/lig_dom"/>
</dbReference>
<dbReference type="PANTHER" id="PTHR24096:SF149">
    <property type="entry name" value="AMP-BINDING DOMAIN-CONTAINING PROTEIN-RELATED"/>
    <property type="match status" value="1"/>
</dbReference>
<evidence type="ECO:0000256" key="2">
    <source>
        <dbReference type="ARBA" id="ARBA00022598"/>
    </source>
</evidence>